<feature type="compositionally biased region" description="Basic residues" evidence="1">
    <location>
        <begin position="15"/>
        <end position="32"/>
    </location>
</feature>
<protein>
    <submittedName>
        <fullName evidence="2">Uncharacterized protein</fullName>
    </submittedName>
</protein>
<dbReference type="EMBL" id="JBCGBO010000003">
    <property type="protein sequence ID" value="KAK9214039.1"/>
    <property type="molecule type" value="Genomic_DNA"/>
</dbReference>
<sequence>MHLFTDDINSAGYQHHQKTSMRGKASTRRKDVRGKEREEIVVVPMRERKGGAYRKEGKQFYLQSTSKTTLNISKYGEVHIKMARHNDIDGIKDTTRDGANH</sequence>
<evidence type="ECO:0000313" key="2">
    <source>
        <dbReference type="EMBL" id="KAK9214039.1"/>
    </source>
</evidence>
<evidence type="ECO:0000256" key="1">
    <source>
        <dbReference type="SAM" id="MobiDB-lite"/>
    </source>
</evidence>
<accession>A0AAP0MIG6</accession>
<proteinExistence type="predicted"/>
<evidence type="ECO:0000313" key="3">
    <source>
        <dbReference type="Proteomes" id="UP001428341"/>
    </source>
</evidence>
<keyword evidence="3" id="KW-1185">Reference proteome</keyword>
<gene>
    <name evidence="2" type="ORF">WN944_006025</name>
</gene>
<dbReference type="AlphaFoldDB" id="A0AAP0MIG6"/>
<name>A0AAP0MIG6_9ROSI</name>
<organism evidence="2 3">
    <name type="scientific">Citrus x changshan-huyou</name>
    <dbReference type="NCBI Taxonomy" id="2935761"/>
    <lineage>
        <taxon>Eukaryota</taxon>
        <taxon>Viridiplantae</taxon>
        <taxon>Streptophyta</taxon>
        <taxon>Embryophyta</taxon>
        <taxon>Tracheophyta</taxon>
        <taxon>Spermatophyta</taxon>
        <taxon>Magnoliopsida</taxon>
        <taxon>eudicotyledons</taxon>
        <taxon>Gunneridae</taxon>
        <taxon>Pentapetalae</taxon>
        <taxon>rosids</taxon>
        <taxon>malvids</taxon>
        <taxon>Sapindales</taxon>
        <taxon>Rutaceae</taxon>
        <taxon>Aurantioideae</taxon>
        <taxon>Citrus</taxon>
    </lineage>
</organism>
<dbReference type="Proteomes" id="UP001428341">
    <property type="component" value="Unassembled WGS sequence"/>
</dbReference>
<reference evidence="2 3" key="1">
    <citation type="submission" date="2024-05" db="EMBL/GenBank/DDBJ databases">
        <title>Haplotype-resolved chromosome-level genome assembly of Huyou (Citrus changshanensis).</title>
        <authorList>
            <person name="Miao C."/>
            <person name="Chen W."/>
            <person name="Wu Y."/>
            <person name="Wang L."/>
            <person name="Zhao S."/>
            <person name="Grierson D."/>
            <person name="Xu C."/>
            <person name="Chen K."/>
        </authorList>
    </citation>
    <scope>NUCLEOTIDE SEQUENCE [LARGE SCALE GENOMIC DNA]</scope>
    <source>
        <strain evidence="2">01-14</strain>
        <tissue evidence="2">Leaf</tissue>
    </source>
</reference>
<feature type="region of interest" description="Disordered" evidence="1">
    <location>
        <begin position="1"/>
        <end position="37"/>
    </location>
</feature>
<comment type="caution">
    <text evidence="2">The sequence shown here is derived from an EMBL/GenBank/DDBJ whole genome shotgun (WGS) entry which is preliminary data.</text>
</comment>